<accession>A0AAE0VRI6</accession>
<reference evidence="1" key="2">
    <citation type="journal article" date="2021" name="Genome Biol. Evol.">
        <title>Developing a high-quality reference genome for a parasitic bivalve with doubly uniparental inheritance (Bivalvia: Unionida).</title>
        <authorList>
            <person name="Smith C.H."/>
        </authorList>
    </citation>
    <scope>NUCLEOTIDE SEQUENCE</scope>
    <source>
        <strain evidence="1">CHS0354</strain>
        <tissue evidence="1">Mantle</tissue>
    </source>
</reference>
<evidence type="ECO:0000313" key="1">
    <source>
        <dbReference type="EMBL" id="KAK3586487.1"/>
    </source>
</evidence>
<reference evidence="1" key="3">
    <citation type="submission" date="2023-05" db="EMBL/GenBank/DDBJ databases">
        <authorList>
            <person name="Smith C.H."/>
        </authorList>
    </citation>
    <scope>NUCLEOTIDE SEQUENCE</scope>
    <source>
        <strain evidence="1">CHS0354</strain>
        <tissue evidence="1">Mantle</tissue>
    </source>
</reference>
<gene>
    <name evidence="1" type="ORF">CHS0354_016912</name>
</gene>
<comment type="caution">
    <text evidence="1">The sequence shown here is derived from an EMBL/GenBank/DDBJ whole genome shotgun (WGS) entry which is preliminary data.</text>
</comment>
<evidence type="ECO:0000313" key="2">
    <source>
        <dbReference type="Proteomes" id="UP001195483"/>
    </source>
</evidence>
<dbReference type="AlphaFoldDB" id="A0AAE0VRI6"/>
<protein>
    <submittedName>
        <fullName evidence="1">Uncharacterized protein</fullName>
    </submittedName>
</protein>
<sequence>MKENIGILRFANGDYLGEWYRREDQRGAEVLEEDSIFVVRVINSLWFGRAVDHREWERIGQVRYVWISKSREAS</sequence>
<reference evidence="1" key="1">
    <citation type="journal article" date="2021" name="Genome Biol. Evol.">
        <title>A High-Quality Reference Genome for a Parasitic Bivalve with Doubly Uniparental Inheritance (Bivalvia: Unionida).</title>
        <authorList>
            <person name="Smith C.H."/>
        </authorList>
    </citation>
    <scope>NUCLEOTIDE SEQUENCE</scope>
    <source>
        <strain evidence="1">CHS0354</strain>
    </source>
</reference>
<dbReference type="EMBL" id="JAEAOA010001038">
    <property type="protein sequence ID" value="KAK3586487.1"/>
    <property type="molecule type" value="Genomic_DNA"/>
</dbReference>
<proteinExistence type="predicted"/>
<organism evidence="1 2">
    <name type="scientific">Potamilus streckersoni</name>
    <dbReference type="NCBI Taxonomy" id="2493646"/>
    <lineage>
        <taxon>Eukaryota</taxon>
        <taxon>Metazoa</taxon>
        <taxon>Spiralia</taxon>
        <taxon>Lophotrochozoa</taxon>
        <taxon>Mollusca</taxon>
        <taxon>Bivalvia</taxon>
        <taxon>Autobranchia</taxon>
        <taxon>Heteroconchia</taxon>
        <taxon>Palaeoheterodonta</taxon>
        <taxon>Unionida</taxon>
        <taxon>Unionoidea</taxon>
        <taxon>Unionidae</taxon>
        <taxon>Ambleminae</taxon>
        <taxon>Lampsilini</taxon>
        <taxon>Potamilus</taxon>
    </lineage>
</organism>
<keyword evidence="2" id="KW-1185">Reference proteome</keyword>
<name>A0AAE0VRI6_9BIVA</name>
<dbReference type="Proteomes" id="UP001195483">
    <property type="component" value="Unassembled WGS sequence"/>
</dbReference>